<feature type="transmembrane region" description="Helical" evidence="1">
    <location>
        <begin position="420"/>
        <end position="437"/>
    </location>
</feature>
<dbReference type="PANTHER" id="PTHR43081:SF20">
    <property type="entry name" value="TWO-COMPONENT RESPONSE REGULATOR"/>
    <property type="match status" value="1"/>
</dbReference>
<keyword evidence="1" id="KW-0472">Membrane</keyword>
<feature type="transmembrane region" description="Helical" evidence="1">
    <location>
        <begin position="390"/>
        <end position="414"/>
    </location>
</feature>
<dbReference type="EMBL" id="JBHRTR010000034">
    <property type="protein sequence ID" value="MFC3229863.1"/>
    <property type="molecule type" value="Genomic_DNA"/>
</dbReference>
<dbReference type="SUPFAM" id="SSF55073">
    <property type="entry name" value="Nucleotide cyclase"/>
    <property type="match status" value="1"/>
</dbReference>
<comment type="caution">
    <text evidence="3">The sequence shown here is derived from an EMBL/GenBank/DDBJ whole genome shotgun (WGS) entry which is preliminary data.</text>
</comment>
<accession>A0ABV7L5F0</accession>
<organism evidence="3 4">
    <name type="scientific">Marinibaculum pumilum</name>
    <dbReference type="NCBI Taxonomy" id="1766165"/>
    <lineage>
        <taxon>Bacteria</taxon>
        <taxon>Pseudomonadati</taxon>
        <taxon>Pseudomonadota</taxon>
        <taxon>Alphaproteobacteria</taxon>
        <taxon>Rhodospirillales</taxon>
        <taxon>Rhodospirillaceae</taxon>
        <taxon>Marinibaculum</taxon>
    </lineage>
</organism>
<dbReference type="PANTHER" id="PTHR43081">
    <property type="entry name" value="ADENYLATE CYCLASE, TERMINAL-DIFFERENTIATION SPECIFIC-RELATED"/>
    <property type="match status" value="1"/>
</dbReference>
<dbReference type="Gene3D" id="3.30.70.1230">
    <property type="entry name" value="Nucleotide cyclase"/>
    <property type="match status" value="1"/>
</dbReference>
<dbReference type="InterPro" id="IPR001054">
    <property type="entry name" value="A/G_cyclase"/>
</dbReference>
<dbReference type="InterPro" id="IPR007890">
    <property type="entry name" value="CHASE2"/>
</dbReference>
<feature type="transmembrane region" description="Helical" evidence="1">
    <location>
        <begin position="366"/>
        <end position="383"/>
    </location>
</feature>
<dbReference type="Pfam" id="PF00211">
    <property type="entry name" value="Guanylate_cyc"/>
    <property type="match status" value="1"/>
</dbReference>
<evidence type="ECO:0000313" key="4">
    <source>
        <dbReference type="Proteomes" id="UP001595528"/>
    </source>
</evidence>
<keyword evidence="1" id="KW-1133">Transmembrane helix</keyword>
<evidence type="ECO:0000313" key="3">
    <source>
        <dbReference type="EMBL" id="MFC3229863.1"/>
    </source>
</evidence>
<evidence type="ECO:0000259" key="2">
    <source>
        <dbReference type="PROSITE" id="PS50125"/>
    </source>
</evidence>
<sequence>MSRRYRYLTLLAGLLALAAFVVLRVALPPPFTALREAAFDLLQLQAPRQERPVPVTVVDIDDTSLERVGQWPWPRDTLARLIAQLDGMGAAAIVLDILLSEPDRASPARLVADWQRRGLLDLSLAPDAMPDFDRDLAATMAAARVVTGFGLTPRPSSRAPAIKAGFAVIGPDPIGGLFAFPGAVTNLPVLEAAATGNGSFSLVGGDGGIVRRIPLLSAFRGELVPSLALEALRVAQRQETIAVRTAPPASAPFVDGPGMLLRVGGIEIPVNSAGEYWLHFRPAGSGRMLPAWQVLDGQVLDGQADIAARVRGHIVLIGTSAVGLSDLRTTPVNPFEPGVNLHAQALEQILTGAHLVRPPWAPAGELALGLAGAAIVLLCAAWLRPAVALGLFLALAAALGLGAFGLFTGARLLLDPVTPALAMATAFAAASLTRTALVEGDRRRLRHAFAHYLAPEMVRAIADRPDRLRLGGESRSMTFLFTDLEGFTRYTEQADPAELVEVMNAYLSEVCGIVMRHGGTIDKIVGDAVHAMFNAPLDQPDHADRAVACAIEIGAATDRFAAAQADRGRSIGITRIGVNTGPAVVGNFGGAGRFDYTAHGDAINTAARLEAANKPLGTRICIAGATAKACRRFAFRPIATLLVKGRSTGIETVAPVAAETEAVRAYRQAFETLAAGGPDAGAAMLAHAAAHPDDPLARLHAARIAAGETGTVVNLS</sequence>
<dbReference type="Pfam" id="PF05226">
    <property type="entry name" value="CHASE2"/>
    <property type="match status" value="1"/>
</dbReference>
<gene>
    <name evidence="3" type="ORF">ACFOGJ_21615</name>
</gene>
<evidence type="ECO:0000256" key="1">
    <source>
        <dbReference type="SAM" id="Phobius"/>
    </source>
</evidence>
<dbReference type="Proteomes" id="UP001595528">
    <property type="component" value="Unassembled WGS sequence"/>
</dbReference>
<dbReference type="InterPro" id="IPR029787">
    <property type="entry name" value="Nucleotide_cyclase"/>
</dbReference>
<dbReference type="PROSITE" id="PS50125">
    <property type="entry name" value="GUANYLATE_CYCLASE_2"/>
    <property type="match status" value="1"/>
</dbReference>
<protein>
    <submittedName>
        <fullName evidence="3">CHASE2 domain-containing protein</fullName>
    </submittedName>
</protein>
<keyword evidence="4" id="KW-1185">Reference proteome</keyword>
<dbReference type="CDD" id="cd07302">
    <property type="entry name" value="CHD"/>
    <property type="match status" value="1"/>
</dbReference>
<feature type="domain" description="Guanylate cyclase" evidence="2">
    <location>
        <begin position="478"/>
        <end position="610"/>
    </location>
</feature>
<reference evidence="4" key="1">
    <citation type="journal article" date="2019" name="Int. J. Syst. Evol. Microbiol.">
        <title>The Global Catalogue of Microorganisms (GCM) 10K type strain sequencing project: providing services to taxonomists for standard genome sequencing and annotation.</title>
        <authorList>
            <consortium name="The Broad Institute Genomics Platform"/>
            <consortium name="The Broad Institute Genome Sequencing Center for Infectious Disease"/>
            <person name="Wu L."/>
            <person name="Ma J."/>
        </authorList>
    </citation>
    <scope>NUCLEOTIDE SEQUENCE [LARGE SCALE GENOMIC DNA]</scope>
    <source>
        <strain evidence="4">KCTC 42964</strain>
    </source>
</reference>
<proteinExistence type="predicted"/>
<dbReference type="SMART" id="SM00044">
    <property type="entry name" value="CYCc"/>
    <property type="match status" value="1"/>
</dbReference>
<dbReference type="InterPro" id="IPR050697">
    <property type="entry name" value="Adenylyl/Guanylyl_Cyclase_3/4"/>
</dbReference>
<dbReference type="RefSeq" id="WP_379904466.1">
    <property type="nucleotide sequence ID" value="NZ_JBHRTR010000034.1"/>
</dbReference>
<name>A0ABV7L5F0_9PROT</name>
<dbReference type="SMART" id="SM01080">
    <property type="entry name" value="CHASE2"/>
    <property type="match status" value="1"/>
</dbReference>
<keyword evidence="1" id="KW-0812">Transmembrane</keyword>